<evidence type="ECO:0000313" key="2">
    <source>
        <dbReference type="Proteomes" id="UP000799771"/>
    </source>
</evidence>
<reference evidence="1" key="1">
    <citation type="journal article" date="2020" name="Stud. Mycol.">
        <title>101 Dothideomycetes genomes: a test case for predicting lifestyles and emergence of pathogens.</title>
        <authorList>
            <person name="Haridas S."/>
            <person name="Albert R."/>
            <person name="Binder M."/>
            <person name="Bloem J."/>
            <person name="Labutti K."/>
            <person name="Salamov A."/>
            <person name="Andreopoulos B."/>
            <person name="Baker S."/>
            <person name="Barry K."/>
            <person name="Bills G."/>
            <person name="Bluhm B."/>
            <person name="Cannon C."/>
            <person name="Castanera R."/>
            <person name="Culley D."/>
            <person name="Daum C."/>
            <person name="Ezra D."/>
            <person name="Gonzalez J."/>
            <person name="Henrissat B."/>
            <person name="Kuo A."/>
            <person name="Liang C."/>
            <person name="Lipzen A."/>
            <person name="Lutzoni F."/>
            <person name="Magnuson J."/>
            <person name="Mondo S."/>
            <person name="Nolan M."/>
            <person name="Ohm R."/>
            <person name="Pangilinan J."/>
            <person name="Park H.-J."/>
            <person name="Ramirez L."/>
            <person name="Alfaro M."/>
            <person name="Sun H."/>
            <person name="Tritt A."/>
            <person name="Yoshinaga Y."/>
            <person name="Zwiers L.-H."/>
            <person name="Turgeon B."/>
            <person name="Goodwin S."/>
            <person name="Spatafora J."/>
            <person name="Crous P."/>
            <person name="Grigoriev I."/>
        </authorList>
    </citation>
    <scope>NUCLEOTIDE SEQUENCE</scope>
    <source>
        <strain evidence="1">CBS 119687</strain>
    </source>
</reference>
<dbReference type="OrthoDB" id="3762892at2759"/>
<name>A0A6A6ASP0_9PLEO</name>
<accession>A0A6A6ASP0</accession>
<dbReference type="SUPFAM" id="SSF48403">
    <property type="entry name" value="Ankyrin repeat"/>
    <property type="match status" value="1"/>
</dbReference>
<dbReference type="EMBL" id="ML977497">
    <property type="protein sequence ID" value="KAF2135032.1"/>
    <property type="molecule type" value="Genomic_DNA"/>
</dbReference>
<dbReference type="AlphaFoldDB" id="A0A6A6ASP0"/>
<dbReference type="Proteomes" id="UP000799771">
    <property type="component" value="Unassembled WGS sequence"/>
</dbReference>
<evidence type="ECO:0000313" key="1">
    <source>
        <dbReference type="EMBL" id="KAF2135032.1"/>
    </source>
</evidence>
<gene>
    <name evidence="1" type="ORF">P153DRAFT_380832</name>
</gene>
<proteinExistence type="predicted"/>
<sequence>MRVPLEIFRIILDYVTGIYTRLELLSLRHINSRFNEEILVYLFSERSRFEGEKLIRGNMFHRRMKRGKLFAFGAVFDDAPLSLQERYVYYRATRHHTEPSLFTCLFIPVYERQLMKLGVAEWDRATRDAKLREWCLLPMHQDWNIGWVVAHRVSTLENKILRYTANCGFANGIYDNWNDEHTVEARRQKRIENDCTFLEICCAILHNDEDAVLEAFPGSYIFADDMNICFGTTLLGFAIKRGTPSMLKLLLRPVHSTEQRRLYVYLQLALSRSESADAIFNILLDNFSGFDTAKKAFTQNLLHKAMNKKNFLMFDALIRWMVSVPAFSRHHKRWILEVCFLQLFSNNQEVSLERVLPRRPRNRWRFHENQQEMERWLSESKPRDFLTYPVPGLRLQQTATLNILPAYQLGAYYRNRRTESRLKYYDGRGFMFVETYPNIPTCLFLAVSLGLTYWVDWLLWAGANPRHQKGEESILEVAFRPGIHQTQTREGGHKLETDRIKVRARVAELLQHHGWDARNLEVDLGTIPKPKPARAQPSVYDYDYYYSYYYDLRLEQSIDLEQCRMLQPLL</sequence>
<dbReference type="RefSeq" id="XP_033529419.1">
    <property type="nucleotide sequence ID" value="XM_033669969.1"/>
</dbReference>
<keyword evidence="2" id="KW-1185">Reference proteome</keyword>
<dbReference type="InterPro" id="IPR036770">
    <property type="entry name" value="Ankyrin_rpt-contain_sf"/>
</dbReference>
<organism evidence="1 2">
    <name type="scientific">Dothidotthia symphoricarpi CBS 119687</name>
    <dbReference type="NCBI Taxonomy" id="1392245"/>
    <lineage>
        <taxon>Eukaryota</taxon>
        <taxon>Fungi</taxon>
        <taxon>Dikarya</taxon>
        <taxon>Ascomycota</taxon>
        <taxon>Pezizomycotina</taxon>
        <taxon>Dothideomycetes</taxon>
        <taxon>Pleosporomycetidae</taxon>
        <taxon>Pleosporales</taxon>
        <taxon>Dothidotthiaceae</taxon>
        <taxon>Dothidotthia</taxon>
    </lineage>
</organism>
<protein>
    <submittedName>
        <fullName evidence="1">Uncharacterized protein</fullName>
    </submittedName>
</protein>
<dbReference type="GeneID" id="54410401"/>